<keyword evidence="6" id="KW-1185">Reference proteome</keyword>
<gene>
    <name evidence="3" type="ORF">CB0940_12153</name>
    <name evidence="4" type="ORF">RHO25_012315</name>
</gene>
<reference evidence="3 5" key="1">
    <citation type="submission" date="2015-10" db="EMBL/GenBank/DDBJ databases">
        <title>The cercosporin biosynthetic gene cluster was horizontally transferred to several fungal lineages and shown to be expanded in Cercospora beticola based on microsynteny with recipient genomes.</title>
        <authorList>
            <person name="De Jonge R."/>
            <person name="Ebert M.K."/>
            <person name="Suttle J.C."/>
            <person name="Jurick Ii W.M."/>
            <person name="Secor G.A."/>
            <person name="Thomma B.P."/>
            <person name="Van De Peer Y."/>
            <person name="Bolton M.D."/>
        </authorList>
    </citation>
    <scope>NUCLEOTIDE SEQUENCE [LARGE SCALE GENOMIC DNA]</scope>
    <source>
        <strain evidence="3 5">09-40</strain>
    </source>
</reference>
<evidence type="ECO:0000313" key="4">
    <source>
        <dbReference type="EMBL" id="WPB07654.1"/>
    </source>
</evidence>
<dbReference type="Gene3D" id="3.30.710.10">
    <property type="entry name" value="Potassium Channel Kv1.1, Chain A"/>
    <property type="match status" value="1"/>
</dbReference>
<dbReference type="PROSITE" id="PS50097">
    <property type="entry name" value="BTB"/>
    <property type="match status" value="1"/>
</dbReference>
<name>A0A2G5GIE9_CERBT</name>
<dbReference type="InterPro" id="IPR000210">
    <property type="entry name" value="BTB/POZ_dom"/>
</dbReference>
<dbReference type="EMBL" id="LKMD01000252">
    <property type="protein sequence ID" value="PIA80056.1"/>
    <property type="molecule type" value="Genomic_DNA"/>
</dbReference>
<dbReference type="Proteomes" id="UP001302367">
    <property type="component" value="Chromosome 9"/>
</dbReference>
<feature type="region of interest" description="Disordered" evidence="1">
    <location>
        <begin position="130"/>
        <end position="158"/>
    </location>
</feature>
<dbReference type="PANTHER" id="PTHR47843:SF2">
    <property type="entry name" value="BTB DOMAIN-CONTAINING PROTEIN"/>
    <property type="match status" value="1"/>
</dbReference>
<accession>A0A2G5GIE9</accession>
<feature type="region of interest" description="Disordered" evidence="1">
    <location>
        <begin position="566"/>
        <end position="599"/>
    </location>
</feature>
<feature type="region of interest" description="Disordered" evidence="1">
    <location>
        <begin position="51"/>
        <end position="117"/>
    </location>
</feature>
<evidence type="ECO:0000313" key="6">
    <source>
        <dbReference type="Proteomes" id="UP001302367"/>
    </source>
</evidence>
<evidence type="ECO:0000256" key="1">
    <source>
        <dbReference type="SAM" id="MobiDB-lite"/>
    </source>
</evidence>
<dbReference type="Proteomes" id="UP000230605">
    <property type="component" value="Unassembled WGS sequence"/>
</dbReference>
<proteinExistence type="predicted"/>
<dbReference type="OrthoDB" id="3650231at2759"/>
<dbReference type="EMBL" id="CP134192">
    <property type="protein sequence ID" value="WPB07654.1"/>
    <property type="molecule type" value="Genomic_DNA"/>
</dbReference>
<feature type="domain" description="BTB" evidence="2">
    <location>
        <begin position="448"/>
        <end position="520"/>
    </location>
</feature>
<dbReference type="SUPFAM" id="SSF54695">
    <property type="entry name" value="POZ domain"/>
    <property type="match status" value="1"/>
</dbReference>
<feature type="compositionally biased region" description="Acidic residues" evidence="1">
    <location>
        <begin position="582"/>
        <end position="595"/>
    </location>
</feature>
<feature type="compositionally biased region" description="Low complexity" evidence="1">
    <location>
        <begin position="97"/>
        <end position="111"/>
    </location>
</feature>
<reference evidence="4 6" key="2">
    <citation type="submission" date="2023-09" db="EMBL/GenBank/DDBJ databases">
        <title>Complete-Gapless Cercospora beticola genome.</title>
        <authorList>
            <person name="Wyatt N.A."/>
            <person name="Spanner R.E."/>
            <person name="Bolton M.D."/>
        </authorList>
    </citation>
    <scope>NUCLEOTIDE SEQUENCE [LARGE SCALE GENOMIC DNA]</scope>
    <source>
        <strain evidence="4">Cb09-40</strain>
    </source>
</reference>
<evidence type="ECO:0000313" key="5">
    <source>
        <dbReference type="Proteomes" id="UP000230605"/>
    </source>
</evidence>
<dbReference type="PANTHER" id="PTHR47843">
    <property type="entry name" value="BTB DOMAIN-CONTAINING PROTEIN-RELATED"/>
    <property type="match status" value="1"/>
</dbReference>
<organism evidence="3 5">
    <name type="scientific">Cercospora beticola</name>
    <name type="common">Sugarbeet leaf spot fungus</name>
    <dbReference type="NCBI Taxonomy" id="122368"/>
    <lineage>
        <taxon>Eukaryota</taxon>
        <taxon>Fungi</taxon>
        <taxon>Dikarya</taxon>
        <taxon>Ascomycota</taxon>
        <taxon>Pezizomycotina</taxon>
        <taxon>Dothideomycetes</taxon>
        <taxon>Dothideomycetidae</taxon>
        <taxon>Mycosphaerellales</taxon>
        <taxon>Mycosphaerellaceae</taxon>
        <taxon>Cercospora</taxon>
    </lineage>
</organism>
<sequence>MEEAGQDNKTTIAVAARTSDASLEPLTAAAAVSTNFTFTCNVQATVISTATETSSQLESATSSYHQPPAENLDSASPVEPAKEVTPPQPCGQEPQTAAEPEASKAAAPPSEDTGPNEVDAALPLRVQAEPEITEQEPATTVLEQDEAGGSPKICDEVSDSDVPNLRTVQEAAEYWFESSVFEEYFQALRFRVGKGIRESEFWIHTSVLRERADAFYDKLIDENLLHNISDEDQRQEAILTSCAKSTFRLFASWLYTGQIIALPLSCRDHPEDFEPENMRRMVAGSKISVDQVHDIDLVRLYKFACDEKIQDVANLVVTTLFVQNDQNGKTASRGAISFLVDNVSRGDPIHMQIVYECCRRMTSRNVVASLGDFPREYGQNVLKEILKQREKPEGPKLSKNQQKKEHRRQVCEAHAHRTMAEATACQKELVDRTGRKILNSSTHDLYGGVLTVTVGPERLLFTVHKGLVCKHSDYFAGAFPISWSVFKEAQESKVDLHEETVRDFSLFMNWLYEQKLCLPRAGDYSDLDDYQDEIEFILETVSPKENAPASASKDSVADALNTVQNQDAKPALDSPSEAGSEASDDEDSDDDDEEFGGGLALHPRQQSMLVDLFAFADRRGVEKLRNDIMTLLARTREDGWRLLSLHHELVDKIYSSLPSSSAMCGFVVDEAVWCWSTNPMDTDALESYPKEFYAAFIKAVLKHDRDITCLNTPWRTNLCKYHNHKTEFDKVNCREALQTWYTALEVRSQDEYIAKYGAFAKKYFERG</sequence>
<feature type="compositionally biased region" description="Polar residues" evidence="1">
    <location>
        <begin position="51"/>
        <end position="65"/>
    </location>
</feature>
<dbReference type="InterPro" id="IPR011333">
    <property type="entry name" value="SKP1/BTB/POZ_sf"/>
</dbReference>
<protein>
    <recommendedName>
        <fullName evidence="2">BTB domain-containing protein</fullName>
    </recommendedName>
</protein>
<evidence type="ECO:0000259" key="2">
    <source>
        <dbReference type="PROSITE" id="PS50097"/>
    </source>
</evidence>
<evidence type="ECO:0000313" key="3">
    <source>
        <dbReference type="EMBL" id="PIA80056.1"/>
    </source>
</evidence>
<dbReference type="AlphaFoldDB" id="A0A2G5GIE9"/>
<dbReference type="CDD" id="cd18186">
    <property type="entry name" value="BTB_POZ_ZBTB_KLHL-like"/>
    <property type="match status" value="1"/>
</dbReference>